<dbReference type="Pfam" id="PF00641">
    <property type="entry name" value="Zn_ribbon_RanBP"/>
    <property type="match status" value="1"/>
</dbReference>
<keyword evidence="2" id="KW-0863">Zinc-finger</keyword>
<evidence type="ECO:0000256" key="3">
    <source>
        <dbReference type="ARBA" id="ARBA00022833"/>
    </source>
</evidence>
<reference evidence="5 6" key="1">
    <citation type="journal article" date="2021" name="Genome Biol.">
        <title>AFLAP: assembly-free linkage analysis pipeline using k-mers from genome sequencing data.</title>
        <authorList>
            <person name="Fletcher K."/>
            <person name="Zhang L."/>
            <person name="Gil J."/>
            <person name="Han R."/>
            <person name="Cavanaugh K."/>
            <person name="Michelmore R."/>
        </authorList>
    </citation>
    <scope>NUCLEOTIDE SEQUENCE [LARGE SCALE GENOMIC DNA]</scope>
    <source>
        <strain evidence="5 6">SF5</strain>
    </source>
</reference>
<dbReference type="EMBL" id="SHOA02000016">
    <property type="protein sequence ID" value="TDH69612.1"/>
    <property type="molecule type" value="Genomic_DNA"/>
</dbReference>
<evidence type="ECO:0000256" key="2">
    <source>
        <dbReference type="ARBA" id="ARBA00022771"/>
    </source>
</evidence>
<dbReference type="Gene3D" id="6.10.250.1630">
    <property type="match status" value="1"/>
</dbReference>
<dbReference type="InterPro" id="IPR036443">
    <property type="entry name" value="Znf_RanBP2_sf"/>
</dbReference>
<dbReference type="InterPro" id="IPR050868">
    <property type="entry name" value="ELMO_domain-containing"/>
</dbReference>
<dbReference type="SUPFAM" id="SSF90209">
    <property type="entry name" value="Ran binding protein zinc finger-like"/>
    <property type="match status" value="1"/>
</dbReference>
<dbReference type="PROSITE" id="PS01358">
    <property type="entry name" value="ZF_RANBP2_1"/>
    <property type="match status" value="1"/>
</dbReference>
<dbReference type="PANTHER" id="PTHR12771:SF56">
    <property type="entry name" value="CED-12"/>
    <property type="match status" value="1"/>
</dbReference>
<feature type="domain" description="ELMO" evidence="4">
    <location>
        <begin position="177"/>
        <end position="340"/>
    </location>
</feature>
<evidence type="ECO:0000259" key="4">
    <source>
        <dbReference type="PROSITE" id="PS51335"/>
    </source>
</evidence>
<accession>A0A976FMJ8</accession>
<proteinExistence type="predicted"/>
<gene>
    <name evidence="5" type="ORF">CCR75_007638</name>
</gene>
<comment type="caution">
    <text evidence="5">The sequence shown here is derived from an EMBL/GenBank/DDBJ whole genome shotgun (WGS) entry which is preliminary data.</text>
</comment>
<dbReference type="RefSeq" id="XP_067819111.1">
    <property type="nucleotide sequence ID" value="XM_067965696.1"/>
</dbReference>
<dbReference type="InterPro" id="IPR001876">
    <property type="entry name" value="Znf_RanBP2"/>
</dbReference>
<dbReference type="PANTHER" id="PTHR12771">
    <property type="entry name" value="ENGULFMENT AND CELL MOTILITY"/>
    <property type="match status" value="1"/>
</dbReference>
<evidence type="ECO:0000313" key="5">
    <source>
        <dbReference type="EMBL" id="TDH69612.1"/>
    </source>
</evidence>
<dbReference type="OrthoDB" id="67155at2759"/>
<protein>
    <recommendedName>
        <fullName evidence="4">ELMO domain-containing protein</fullName>
    </recommendedName>
</protein>
<dbReference type="Pfam" id="PF04727">
    <property type="entry name" value="ELMO_CED12"/>
    <property type="match status" value="1"/>
</dbReference>
<dbReference type="PROSITE" id="PS51335">
    <property type="entry name" value="ELMO"/>
    <property type="match status" value="1"/>
</dbReference>
<dbReference type="InterPro" id="IPR006816">
    <property type="entry name" value="ELMO_dom"/>
</dbReference>
<name>A0A976FMJ8_BRELC</name>
<dbReference type="KEGG" id="blac:94351367"/>
<organism evidence="5 6">
    <name type="scientific">Bremia lactucae</name>
    <name type="common">Lettuce downy mildew</name>
    <dbReference type="NCBI Taxonomy" id="4779"/>
    <lineage>
        <taxon>Eukaryota</taxon>
        <taxon>Sar</taxon>
        <taxon>Stramenopiles</taxon>
        <taxon>Oomycota</taxon>
        <taxon>Peronosporomycetes</taxon>
        <taxon>Peronosporales</taxon>
        <taxon>Peronosporaceae</taxon>
        <taxon>Bremia</taxon>
    </lineage>
</organism>
<dbReference type="GO" id="GO:0008270">
    <property type="term" value="F:zinc ion binding"/>
    <property type="evidence" value="ECO:0007669"/>
    <property type="project" value="UniProtKB-KW"/>
</dbReference>
<dbReference type="Gene3D" id="2.30.30.380">
    <property type="entry name" value="Zn-finger domain of Sec23/24"/>
    <property type="match status" value="1"/>
</dbReference>
<dbReference type="Proteomes" id="UP000294530">
    <property type="component" value="Unassembled WGS sequence"/>
</dbReference>
<evidence type="ECO:0000256" key="1">
    <source>
        <dbReference type="ARBA" id="ARBA00022723"/>
    </source>
</evidence>
<keyword evidence="1" id="KW-0479">Metal-binding</keyword>
<dbReference type="GeneID" id="94351367"/>
<dbReference type="SMART" id="SM00547">
    <property type="entry name" value="ZnF_RBZ"/>
    <property type="match status" value="1"/>
</dbReference>
<dbReference type="AlphaFoldDB" id="A0A976FMJ8"/>
<evidence type="ECO:0000313" key="6">
    <source>
        <dbReference type="Proteomes" id="UP000294530"/>
    </source>
</evidence>
<keyword evidence="3" id="KW-0862">Zinc</keyword>
<keyword evidence="6" id="KW-1185">Reference proteome</keyword>
<sequence length="402" mass="45628">MADLTPTESSFTPPSIDPSVFAVLPQDIQQELLLSFPASTNLAAPVSRTLSLHTNPWTCHVCTFRNHPELPECEMCGTLCAPFEADNKIVQPEHPGRTVRSFSTPTISFVPKIEPDDLRTLAFNKFQLVKESWTGRRLRTKSATLGTRAVLPSLYATCELMELRKDLTHKVLAGDEWFETALERLWRVVGDRNKDVLYDRNDVDWVKLGFQNASPETDFRGGGVLAMKCLLYAFEAHPVEMRAIYYTEMPDATQRKRWYPVCVAGINLTCLLAGLLQLGDGKFTEKKDVFWPLFQDPASFYELFYLAFIKMDAIWHRLSATYMEFGVVLQITRKVVVCMLEQAPASLRELREASDQTYLERFVINLSARSMAEWEEGECPGPFCMLETEDALVIAKTRAVSN</sequence>